<feature type="region of interest" description="Disordered" evidence="1">
    <location>
        <begin position="174"/>
        <end position="194"/>
    </location>
</feature>
<dbReference type="Proteomes" id="UP001152533">
    <property type="component" value="Unassembled WGS sequence"/>
</dbReference>
<dbReference type="AlphaFoldDB" id="A0A9W4S4Y4"/>
<accession>A0A9W4S4Y4</accession>
<organism evidence="2 3">
    <name type="scientific">Colletotrichum noveboracense</name>
    <dbReference type="NCBI Taxonomy" id="2664923"/>
    <lineage>
        <taxon>Eukaryota</taxon>
        <taxon>Fungi</taxon>
        <taxon>Dikarya</taxon>
        <taxon>Ascomycota</taxon>
        <taxon>Pezizomycotina</taxon>
        <taxon>Sordariomycetes</taxon>
        <taxon>Hypocreomycetidae</taxon>
        <taxon>Glomerellales</taxon>
        <taxon>Glomerellaceae</taxon>
        <taxon>Colletotrichum</taxon>
        <taxon>Colletotrichum gloeosporioides species complex</taxon>
    </lineage>
</organism>
<sequence length="194" mass="21555">MSEKFKSNIELEVARHYPTQRLNLYSYKPADPDGAKDYIPNPLTADLALAGFGDSTRPTCGQLPMLSSRSSDRFAGLDGGCHRTATVSGAKTKRGNLIKDEDGLFLLKKEVEFEIWMLKIWGPRKERRRSVGEILNWELSAHEKKDKEKFLATEPEATAEADALMLALGLRKPKSDVGAENKDTPGCQRDLSSS</sequence>
<name>A0A9W4S4Y4_9PEZI</name>
<evidence type="ECO:0000313" key="3">
    <source>
        <dbReference type="Proteomes" id="UP001152533"/>
    </source>
</evidence>
<comment type="caution">
    <text evidence="2">The sequence shown here is derived from an EMBL/GenBank/DDBJ whole genome shotgun (WGS) entry which is preliminary data.</text>
</comment>
<evidence type="ECO:0000313" key="2">
    <source>
        <dbReference type="EMBL" id="CAI0653379.1"/>
    </source>
</evidence>
<evidence type="ECO:0000256" key="1">
    <source>
        <dbReference type="SAM" id="MobiDB-lite"/>
    </source>
</evidence>
<dbReference type="EMBL" id="CAMGZC010001648">
    <property type="protein sequence ID" value="CAI0653379.1"/>
    <property type="molecule type" value="Genomic_DNA"/>
</dbReference>
<proteinExistence type="predicted"/>
<keyword evidence="3" id="KW-1185">Reference proteome</keyword>
<reference evidence="2" key="1">
    <citation type="submission" date="2022-08" db="EMBL/GenBank/DDBJ databases">
        <authorList>
            <person name="Giroux E."/>
            <person name="Giroux E."/>
        </authorList>
    </citation>
    <scope>NUCLEOTIDE SEQUENCE</scope>
    <source>
        <strain evidence="2">H1091258</strain>
    </source>
</reference>
<feature type="compositionally biased region" description="Basic and acidic residues" evidence="1">
    <location>
        <begin position="174"/>
        <end position="183"/>
    </location>
</feature>
<gene>
    <name evidence="2" type="ORF">CGXH109_LOCUS127000</name>
</gene>
<protein>
    <submittedName>
        <fullName evidence="2">Uncharacterized protein</fullName>
    </submittedName>
</protein>